<dbReference type="CDD" id="cd23668">
    <property type="entry name" value="GH55_beta13glucanase-like"/>
    <property type="match status" value="1"/>
</dbReference>
<protein>
    <submittedName>
        <fullName evidence="4">Glycoside hydrolase family 55 protein</fullName>
    </submittedName>
</protein>
<keyword evidence="4" id="KW-0378">Hydrolase</keyword>
<reference evidence="4" key="1">
    <citation type="submission" date="2020-01" db="EMBL/GenBank/DDBJ databases">
        <authorList>
            <consortium name="DOE Joint Genome Institute"/>
            <person name="Haridas S."/>
            <person name="Albert R."/>
            <person name="Binder M."/>
            <person name="Bloem J."/>
            <person name="Labutti K."/>
            <person name="Salamov A."/>
            <person name="Andreopoulos B."/>
            <person name="Baker S.E."/>
            <person name="Barry K."/>
            <person name="Bills G."/>
            <person name="Bluhm B.H."/>
            <person name="Cannon C."/>
            <person name="Castanera R."/>
            <person name="Culley D.E."/>
            <person name="Daum C."/>
            <person name="Ezra D."/>
            <person name="Gonzalez J.B."/>
            <person name="Henrissat B."/>
            <person name="Kuo A."/>
            <person name="Liang C."/>
            <person name="Lipzen A."/>
            <person name="Lutzoni F."/>
            <person name="Magnuson J."/>
            <person name="Mondo S."/>
            <person name="Nolan M."/>
            <person name="Ohm R."/>
            <person name="Pangilinan J."/>
            <person name="Park H.-J."/>
            <person name="Ramirez L."/>
            <person name="Alfaro M."/>
            <person name="Sun H."/>
            <person name="Tritt A."/>
            <person name="Yoshinaga Y."/>
            <person name="Zwiers L.-H."/>
            <person name="Turgeon B.G."/>
            <person name="Goodwin S.B."/>
            <person name="Spatafora J.W."/>
            <person name="Crous P.W."/>
            <person name="Grigoriev I.V."/>
        </authorList>
    </citation>
    <scope>NUCLEOTIDE SEQUENCE</scope>
    <source>
        <strain evidence="4">CBS 342.82</strain>
    </source>
</reference>
<reference evidence="4" key="3">
    <citation type="submission" date="2025-08" db="UniProtKB">
        <authorList>
            <consortium name="RefSeq"/>
        </authorList>
    </citation>
    <scope>IDENTIFICATION</scope>
    <source>
        <strain evidence="4">CBS 342.82</strain>
    </source>
</reference>
<feature type="domain" description="Rhamnogalacturonase A/B/Epimerase-like pectate lyase" evidence="2">
    <location>
        <begin position="422"/>
        <end position="473"/>
    </location>
</feature>
<feature type="chain" id="PRO_5026941754" evidence="1">
    <location>
        <begin position="19"/>
        <end position="771"/>
    </location>
</feature>
<accession>A0A6J3LZR7</accession>
<gene>
    <name evidence="4" type="ORF">K489DRAFT_324196</name>
</gene>
<dbReference type="OrthoDB" id="1046782at2759"/>
<dbReference type="Pfam" id="PF12708">
    <property type="entry name" value="Pect-lyase_RHGA_epim"/>
    <property type="match status" value="2"/>
</dbReference>
<proteinExistence type="predicted"/>
<dbReference type="PANTHER" id="PTHR33928">
    <property type="entry name" value="POLYGALACTURONASE QRT3"/>
    <property type="match status" value="1"/>
</dbReference>
<dbReference type="InterPro" id="IPR024535">
    <property type="entry name" value="RHGA/B-epi-like_pectate_lyase"/>
</dbReference>
<name>A0A6J3LZR7_9PEZI</name>
<dbReference type="PANTHER" id="PTHR33928:SF2">
    <property type="entry name" value="PECTATE LYASE SUPERFAMILY PROTEIN DOMAIN-CONTAINING PROTEIN-RELATED"/>
    <property type="match status" value="1"/>
</dbReference>
<evidence type="ECO:0000313" key="3">
    <source>
        <dbReference type="Proteomes" id="UP000504637"/>
    </source>
</evidence>
<dbReference type="AlphaFoldDB" id="A0A6J3LZR7"/>
<organism evidence="4">
    <name type="scientific">Dissoconium aciculare CBS 342.82</name>
    <dbReference type="NCBI Taxonomy" id="1314786"/>
    <lineage>
        <taxon>Eukaryota</taxon>
        <taxon>Fungi</taxon>
        <taxon>Dikarya</taxon>
        <taxon>Ascomycota</taxon>
        <taxon>Pezizomycotina</taxon>
        <taxon>Dothideomycetes</taxon>
        <taxon>Dothideomycetidae</taxon>
        <taxon>Mycosphaerellales</taxon>
        <taxon>Dissoconiaceae</taxon>
        <taxon>Dissoconium</taxon>
    </lineage>
</organism>
<dbReference type="InterPro" id="IPR039279">
    <property type="entry name" value="QRT3-like"/>
</dbReference>
<reference evidence="4" key="2">
    <citation type="submission" date="2020-04" db="EMBL/GenBank/DDBJ databases">
        <authorList>
            <consortium name="NCBI Genome Project"/>
        </authorList>
    </citation>
    <scope>NUCLEOTIDE SEQUENCE</scope>
    <source>
        <strain evidence="4">CBS 342.82</strain>
    </source>
</reference>
<keyword evidence="3" id="KW-1185">Reference proteome</keyword>
<evidence type="ECO:0000313" key="4">
    <source>
        <dbReference type="RefSeq" id="XP_033457163.1"/>
    </source>
</evidence>
<feature type="signal peptide" evidence="1">
    <location>
        <begin position="1"/>
        <end position="18"/>
    </location>
</feature>
<keyword evidence="1" id="KW-0732">Signal</keyword>
<dbReference type="SUPFAM" id="SSF51126">
    <property type="entry name" value="Pectin lyase-like"/>
    <property type="match status" value="2"/>
</dbReference>
<dbReference type="InterPro" id="IPR012334">
    <property type="entry name" value="Pectin_lyas_fold"/>
</dbReference>
<evidence type="ECO:0000256" key="1">
    <source>
        <dbReference type="SAM" id="SignalP"/>
    </source>
</evidence>
<sequence>MIFSNLILLCWSASIVTSLPVHQTISLINRDTISTEGFIGDNFKETKSTWWYATIDHTTPATRDYVPHLSGLTDPVYDYPVHFSIRAGDSVGFTYAITAQGPKGQRDDMWLAGQPRTIFLAGGTYVLGATVTLLTDTVIIGDVTDPPIIQAAPGFQGEFLIVGGAPGYVTAGNGGELHFSVMLKNVILDTTLNAARENFVALSWRVAQNTALVNVEIRMPPAVHTGIWMGQGSALSVADTKFVNGSIGIHYAGLQQATLKNMRFEDCVTGIQIDNGFTINIFAPTFTNIANPIVLNAGNPWVSVIDAISMASGPFFRSNVASPNFMIENVQKDTSDTPMVIIGSTTRLEGTSFVETYVVGNTYGANPIYQSDPQPRNTLRPVLLAPTGRYPVITAPQYVDFTVDDTINLKDTTQNGGKSLFGDGWHDDSDALQCALDTAAAADKIAYLPYGIYRVQKTITIPDGTRLVGNAWSTISGYGPYFSDESNPRPIVQVGAPDSTGHAVIQDIRFTVGQALPGAIVLQINMAGAQPGDVAVFNSLITIGGTRDTEMSCSSEATCRGAYIGLHLSPSSSAYIENFWSWLADHQADNAWGSKTRVAAKHGILVEATKGTWLVGIASEHFWLTNLFFHNAENVFTSLFQSETNYNQGATAPVRTPSPFTPTSIDPDFSCPSTTPTLKNPNCGMTIAQYIDGGSNLFSYGSASWNFYAGSQETLNLISENVPTNTHLYGLCDHLATWIMGFVGDGKRVGQGKVDGFAGSWGTLVAEMSFQ</sequence>
<dbReference type="GO" id="GO:0004650">
    <property type="term" value="F:polygalacturonase activity"/>
    <property type="evidence" value="ECO:0007669"/>
    <property type="project" value="InterPro"/>
</dbReference>
<feature type="domain" description="Rhamnogalacturonase A/B/Epimerase-like pectate lyase" evidence="2">
    <location>
        <begin position="113"/>
        <end position="279"/>
    </location>
</feature>
<evidence type="ECO:0000259" key="2">
    <source>
        <dbReference type="Pfam" id="PF12708"/>
    </source>
</evidence>
<dbReference type="Gene3D" id="2.160.20.10">
    <property type="entry name" value="Single-stranded right-handed beta-helix, Pectin lyase-like"/>
    <property type="match status" value="2"/>
</dbReference>
<dbReference type="GeneID" id="54359541"/>
<dbReference type="Proteomes" id="UP000504637">
    <property type="component" value="Unplaced"/>
</dbReference>
<dbReference type="InterPro" id="IPR011050">
    <property type="entry name" value="Pectin_lyase_fold/virulence"/>
</dbReference>
<dbReference type="RefSeq" id="XP_033457163.1">
    <property type="nucleotide sequence ID" value="XM_033601741.1"/>
</dbReference>